<dbReference type="EMBL" id="JAIZAY010000019">
    <property type="protein sequence ID" value="KAJ8024052.1"/>
    <property type="molecule type" value="Genomic_DNA"/>
</dbReference>
<reference evidence="3" key="1">
    <citation type="submission" date="2021-10" db="EMBL/GenBank/DDBJ databases">
        <title>Tropical sea cucumber genome reveals ecological adaptation and Cuvierian tubules defense mechanism.</title>
        <authorList>
            <person name="Chen T."/>
        </authorList>
    </citation>
    <scope>NUCLEOTIDE SEQUENCE</scope>
    <source>
        <strain evidence="3">Nanhai2018</strain>
        <tissue evidence="3">Muscle</tissue>
    </source>
</reference>
<feature type="domain" description="Tyr recombinase" evidence="2">
    <location>
        <begin position="27"/>
        <end position="121"/>
    </location>
</feature>
<dbReference type="InterPro" id="IPR013762">
    <property type="entry name" value="Integrase-like_cat_sf"/>
</dbReference>
<organism evidence="3 4">
    <name type="scientific">Holothuria leucospilota</name>
    <name type="common">Black long sea cucumber</name>
    <name type="synonym">Mertensiothuria leucospilota</name>
    <dbReference type="NCBI Taxonomy" id="206669"/>
    <lineage>
        <taxon>Eukaryota</taxon>
        <taxon>Metazoa</taxon>
        <taxon>Echinodermata</taxon>
        <taxon>Eleutherozoa</taxon>
        <taxon>Echinozoa</taxon>
        <taxon>Holothuroidea</taxon>
        <taxon>Aspidochirotacea</taxon>
        <taxon>Aspidochirotida</taxon>
        <taxon>Holothuriidae</taxon>
        <taxon>Holothuria</taxon>
    </lineage>
</organism>
<protein>
    <recommendedName>
        <fullName evidence="2">Tyr recombinase domain-containing protein</fullName>
    </recommendedName>
</protein>
<accession>A0A9Q0YKD6</accession>
<dbReference type="GO" id="GO:0015074">
    <property type="term" value="P:DNA integration"/>
    <property type="evidence" value="ECO:0007669"/>
    <property type="project" value="InterPro"/>
</dbReference>
<dbReference type="Proteomes" id="UP001152320">
    <property type="component" value="Chromosome 19"/>
</dbReference>
<dbReference type="OrthoDB" id="6769862at2759"/>
<dbReference type="AlphaFoldDB" id="A0A9Q0YKD6"/>
<proteinExistence type="predicted"/>
<dbReference type="GO" id="GO:0003677">
    <property type="term" value="F:DNA binding"/>
    <property type="evidence" value="ECO:0007669"/>
    <property type="project" value="InterPro"/>
</dbReference>
<dbReference type="PANTHER" id="PTHR35617">
    <property type="entry name" value="PHAGE_INTEGRASE DOMAIN-CONTAINING PROTEIN"/>
    <property type="match status" value="1"/>
</dbReference>
<dbReference type="GO" id="GO:0006310">
    <property type="term" value="P:DNA recombination"/>
    <property type="evidence" value="ECO:0007669"/>
    <property type="project" value="UniProtKB-KW"/>
</dbReference>
<evidence type="ECO:0000259" key="2">
    <source>
        <dbReference type="Pfam" id="PF00589"/>
    </source>
</evidence>
<dbReference type="Pfam" id="PF00589">
    <property type="entry name" value="Phage_integrase"/>
    <property type="match status" value="1"/>
</dbReference>
<keyword evidence="1" id="KW-0233">DNA recombination</keyword>
<evidence type="ECO:0000313" key="3">
    <source>
        <dbReference type="EMBL" id="KAJ8024052.1"/>
    </source>
</evidence>
<dbReference type="InterPro" id="IPR002104">
    <property type="entry name" value="Integrase_catalytic"/>
</dbReference>
<comment type="caution">
    <text evidence="3">The sequence shown here is derived from an EMBL/GenBank/DDBJ whole genome shotgun (WGS) entry which is preliminary data.</text>
</comment>
<name>A0A9Q0YKD6_HOLLE</name>
<sequence length="137" mass="15533">MIKQSRPGKVGIKIIFSKFKEDETVCVYSLIEHYIERTKALRKQSKLVISYRKPHAPVGAETICRWIGEVLEATGVNAKMFTAHRTRAAVSSAMHDKGVAIQDIMKTAGWSNVETFARIYKKPIIKKESSRANELLR</sequence>
<dbReference type="Gene3D" id="1.10.443.10">
    <property type="entry name" value="Intergrase catalytic core"/>
    <property type="match status" value="1"/>
</dbReference>
<dbReference type="PANTHER" id="PTHR35617:SF3">
    <property type="entry name" value="CORE-BINDING (CB) DOMAIN-CONTAINING PROTEIN"/>
    <property type="match status" value="1"/>
</dbReference>
<dbReference type="InterPro" id="IPR011010">
    <property type="entry name" value="DNA_brk_join_enz"/>
</dbReference>
<dbReference type="SUPFAM" id="SSF56349">
    <property type="entry name" value="DNA breaking-rejoining enzymes"/>
    <property type="match status" value="1"/>
</dbReference>
<evidence type="ECO:0000313" key="4">
    <source>
        <dbReference type="Proteomes" id="UP001152320"/>
    </source>
</evidence>
<gene>
    <name evidence="3" type="ORF">HOLleu_36668</name>
</gene>
<keyword evidence="4" id="KW-1185">Reference proteome</keyword>
<evidence type="ECO:0000256" key="1">
    <source>
        <dbReference type="ARBA" id="ARBA00023172"/>
    </source>
</evidence>